<accession>A0A1B8H4X9</accession>
<dbReference type="Gene3D" id="3.90.1150.30">
    <property type="match status" value="1"/>
</dbReference>
<dbReference type="InterPro" id="IPR058532">
    <property type="entry name" value="YjbR/MT2646/Rv2570-like"/>
</dbReference>
<dbReference type="InterPro" id="IPR007351">
    <property type="entry name" value="YjbR"/>
</dbReference>
<dbReference type="Proteomes" id="UP000092377">
    <property type="component" value="Unassembled WGS sequence"/>
</dbReference>
<dbReference type="SUPFAM" id="SSF142906">
    <property type="entry name" value="YjbR-like"/>
    <property type="match status" value="1"/>
</dbReference>
<protein>
    <recommendedName>
        <fullName evidence="3">MmcQ/YjbR family DNA-binding protein</fullName>
    </recommendedName>
</protein>
<dbReference type="PANTHER" id="PTHR35145:SF1">
    <property type="entry name" value="CYTOPLASMIC PROTEIN"/>
    <property type="match status" value="1"/>
</dbReference>
<dbReference type="PANTHER" id="PTHR35145">
    <property type="entry name" value="CYTOPLASMIC PROTEIN-RELATED"/>
    <property type="match status" value="1"/>
</dbReference>
<gene>
    <name evidence="1" type="ORF">AYY18_09300</name>
</gene>
<dbReference type="RefSeq" id="WP_067405047.1">
    <property type="nucleotide sequence ID" value="NZ_LZEY01000056.1"/>
</dbReference>
<reference evidence="2" key="1">
    <citation type="submission" date="2016-06" db="EMBL/GenBank/DDBJ databases">
        <authorList>
            <person name="Butler K."/>
        </authorList>
    </citation>
    <scope>NUCLEOTIDE SEQUENCE [LARGE SCALE GENOMIC DNA]</scope>
    <source>
        <strain evidence="2">GCSL-Mp20</strain>
    </source>
</reference>
<keyword evidence="2" id="KW-1185">Reference proteome</keyword>
<dbReference type="Pfam" id="PF04237">
    <property type="entry name" value="YjbR"/>
    <property type="match status" value="1"/>
</dbReference>
<name>A0A1B8H4X9_9GAMM</name>
<evidence type="ECO:0000313" key="2">
    <source>
        <dbReference type="Proteomes" id="UP000092377"/>
    </source>
</evidence>
<dbReference type="InterPro" id="IPR038056">
    <property type="entry name" value="YjbR-like_sf"/>
</dbReference>
<evidence type="ECO:0008006" key="3">
    <source>
        <dbReference type="Google" id="ProtNLM"/>
    </source>
</evidence>
<dbReference type="EMBL" id="LZEY01000056">
    <property type="protein sequence ID" value="OBU04142.1"/>
    <property type="molecule type" value="Genomic_DNA"/>
</dbReference>
<evidence type="ECO:0000313" key="1">
    <source>
        <dbReference type="EMBL" id="OBU04142.1"/>
    </source>
</evidence>
<proteinExistence type="predicted"/>
<dbReference type="OrthoDB" id="3194910at2"/>
<comment type="caution">
    <text evidence="1">The sequence shown here is derived from an EMBL/GenBank/DDBJ whole genome shotgun (WGS) entry which is preliminary data.</text>
</comment>
<sequence length="119" mass="13806">MKRNGLISYIQNNYGVSPEYPWDKYPNYVVFRHQGSSKWFAVIMDISADKLHEKGAGTIIDIINVKVEPELVGSLRLKEGVFPAYHMNKEHWITIKLDNKFSESELKSLIDSSYRLTQK</sequence>
<organism evidence="1 2">
    <name type="scientific">Morganella psychrotolerans</name>
    <dbReference type="NCBI Taxonomy" id="368603"/>
    <lineage>
        <taxon>Bacteria</taxon>
        <taxon>Pseudomonadati</taxon>
        <taxon>Pseudomonadota</taxon>
        <taxon>Gammaproteobacteria</taxon>
        <taxon>Enterobacterales</taxon>
        <taxon>Morganellaceae</taxon>
        <taxon>Morganella</taxon>
    </lineage>
</organism>
<dbReference type="AlphaFoldDB" id="A0A1B8H4X9"/>